<protein>
    <recommendedName>
        <fullName evidence="1">DUF5641 domain-containing protein</fullName>
    </recommendedName>
</protein>
<dbReference type="EMBL" id="BMAV01017804">
    <property type="protein sequence ID" value="GFY69783.1"/>
    <property type="molecule type" value="Genomic_DNA"/>
</dbReference>
<name>A0A8X7CI96_9ARAC</name>
<dbReference type="AlphaFoldDB" id="A0A8X7CI96"/>
<evidence type="ECO:0000259" key="1">
    <source>
        <dbReference type="Pfam" id="PF18701"/>
    </source>
</evidence>
<proteinExistence type="predicted"/>
<comment type="caution">
    <text evidence="2">The sequence shown here is derived from an EMBL/GenBank/DDBJ whole genome shotgun (WGS) entry which is preliminary data.</text>
</comment>
<keyword evidence="3" id="KW-1185">Reference proteome</keyword>
<evidence type="ECO:0000313" key="3">
    <source>
        <dbReference type="Proteomes" id="UP000886998"/>
    </source>
</evidence>
<organism evidence="2 3">
    <name type="scientific">Trichonephila inaurata madagascariensis</name>
    <dbReference type="NCBI Taxonomy" id="2747483"/>
    <lineage>
        <taxon>Eukaryota</taxon>
        <taxon>Metazoa</taxon>
        <taxon>Ecdysozoa</taxon>
        <taxon>Arthropoda</taxon>
        <taxon>Chelicerata</taxon>
        <taxon>Arachnida</taxon>
        <taxon>Araneae</taxon>
        <taxon>Araneomorphae</taxon>
        <taxon>Entelegynae</taxon>
        <taxon>Araneoidea</taxon>
        <taxon>Nephilidae</taxon>
        <taxon>Trichonephila</taxon>
        <taxon>Trichonephila inaurata</taxon>
    </lineage>
</organism>
<dbReference type="OrthoDB" id="6430873at2759"/>
<feature type="domain" description="DUF5641" evidence="1">
    <location>
        <begin position="94"/>
        <end position="160"/>
    </location>
</feature>
<reference evidence="2" key="1">
    <citation type="submission" date="2020-08" db="EMBL/GenBank/DDBJ databases">
        <title>Multicomponent nature underlies the extraordinary mechanical properties of spider dragline silk.</title>
        <authorList>
            <person name="Kono N."/>
            <person name="Nakamura H."/>
            <person name="Mori M."/>
            <person name="Yoshida Y."/>
            <person name="Ohtoshi R."/>
            <person name="Malay A.D."/>
            <person name="Moran D.A.P."/>
            <person name="Tomita M."/>
            <person name="Numata K."/>
            <person name="Arakawa K."/>
        </authorList>
    </citation>
    <scope>NUCLEOTIDE SEQUENCE</scope>
</reference>
<dbReference type="InterPro" id="IPR040676">
    <property type="entry name" value="DUF5641"/>
</dbReference>
<gene>
    <name evidence="2" type="ORF">TNIN_376611</name>
</gene>
<dbReference type="Pfam" id="PF18701">
    <property type="entry name" value="DUF5641"/>
    <property type="match status" value="1"/>
</dbReference>
<sequence length="165" mass="18433">MILGFDYFFSIFLPGQITCSQSSLIAQNSIFGFLVSGKLTELLNSNSMLNLHIIETNIDNQLQDFWPKAESNFDEASDGIKAEEKSDSIFNLFTHTSNDDAQPNLKEDDIVLIKDEGPPGIWPMARVLQVLPGNDGLVPNATVKTKDSVFKRPVHKLHKLPIYPN</sequence>
<dbReference type="Proteomes" id="UP000886998">
    <property type="component" value="Unassembled WGS sequence"/>
</dbReference>
<evidence type="ECO:0000313" key="2">
    <source>
        <dbReference type="EMBL" id="GFY69783.1"/>
    </source>
</evidence>
<accession>A0A8X7CI96</accession>